<comment type="similarity">
    <text evidence="12 13">Belongs to the DnaG primase family.</text>
</comment>
<keyword evidence="3 12" id="KW-0808">Transferase</keyword>
<feature type="domain" description="Toprim" evidence="16">
    <location>
        <begin position="253"/>
        <end position="332"/>
    </location>
</feature>
<comment type="catalytic activity">
    <reaction evidence="12">
        <text>ssDNA + n NTP = ssDNA/pppN(pN)n-1 hybrid + (n-1) diphosphate.</text>
        <dbReference type="EC" id="2.7.7.101"/>
    </reaction>
</comment>
<dbReference type="InterPro" id="IPR037068">
    <property type="entry name" value="DNA_primase_core_N_sf"/>
</dbReference>
<evidence type="ECO:0000256" key="15">
    <source>
        <dbReference type="SAM" id="MobiDB-lite"/>
    </source>
</evidence>
<accession>A0AAE3DH69</accession>
<dbReference type="SUPFAM" id="SSF57783">
    <property type="entry name" value="Zinc beta-ribbon"/>
    <property type="match status" value="1"/>
</dbReference>
<evidence type="ECO:0000256" key="1">
    <source>
        <dbReference type="ARBA" id="ARBA00022478"/>
    </source>
</evidence>
<dbReference type="GO" id="GO:0000428">
    <property type="term" value="C:DNA-directed RNA polymerase complex"/>
    <property type="evidence" value="ECO:0007669"/>
    <property type="project" value="UniProtKB-KW"/>
</dbReference>
<dbReference type="EMBL" id="JAJEQC010000001">
    <property type="protein sequence ID" value="MCC2135484.1"/>
    <property type="molecule type" value="Genomic_DNA"/>
</dbReference>
<dbReference type="PROSITE" id="PS50880">
    <property type="entry name" value="TOPRIM"/>
    <property type="match status" value="1"/>
</dbReference>
<dbReference type="Pfam" id="PF08275">
    <property type="entry name" value="DNAG_N"/>
    <property type="match status" value="1"/>
</dbReference>
<proteinExistence type="inferred from homology"/>
<dbReference type="Gene3D" id="1.10.860.10">
    <property type="entry name" value="DNAb Helicase, Chain A"/>
    <property type="match status" value="1"/>
</dbReference>
<protein>
    <recommendedName>
        <fullName evidence="12 13">DNA primase</fullName>
        <ecNumber evidence="12">2.7.7.101</ecNumber>
    </recommendedName>
</protein>
<keyword evidence="5 12" id="KW-0235">DNA replication</keyword>
<evidence type="ECO:0000256" key="10">
    <source>
        <dbReference type="ARBA" id="ARBA00023125"/>
    </source>
</evidence>
<evidence type="ECO:0000256" key="3">
    <source>
        <dbReference type="ARBA" id="ARBA00022679"/>
    </source>
</evidence>
<evidence type="ECO:0000256" key="8">
    <source>
        <dbReference type="ARBA" id="ARBA00022833"/>
    </source>
</evidence>
<sequence length="590" mass="66266">MPLPESFMQDLKSRCDITDIVSSYVNLKRRGKNMVGLCPFHNEKSPSFNVYPENNSFYCFGCGAGGDVITFIRKIENLDYIEAVKMLADRVGLQMPEQGVDDSMSRLRQRVLEINRESARFFHSALLSPEGKPGLDYFARRRLPMKMIRHFGLGWAPESRFALVNHLRSKGYSEREMIAANVAVETRSGRAMDRFHARVMFPIIDLRGNVVAFGGRILTNEKPKYINTSDTPVYHKSSGLFAMNFAKNALENDRIILAEGYMDVISLHKAGIENAIASLGTALTAEQARIIARYAKEVVICYDSDEAGQKAAQRAIPILRGAGLLVRVMAVPGNKDPDEFINACGDEGAARFRRLIEQSGNDVEYRLAKLKSGYDLSNENGRIQYLMAAVELLAGLENAIERDVYVSRLSQELNVDKNAILQQMSVSVRKKARAAQRQQQRDMTEQLSARRDTVNPEKRRYVRVANAEERLIACLFHNNDLAQSLNRRVPPEKFVTAFNRRLYQSLLGKIINEETVTSPQITDFSAECTPDEMGRLAKIVQENAGITAKDAEEYVQIILSEGALTDTDKVRGANPADLQAQLDALRKQKK</sequence>
<evidence type="ECO:0000256" key="7">
    <source>
        <dbReference type="ARBA" id="ARBA00022771"/>
    </source>
</evidence>
<evidence type="ECO:0000256" key="12">
    <source>
        <dbReference type="HAMAP-Rule" id="MF_00974"/>
    </source>
</evidence>
<evidence type="ECO:0000256" key="9">
    <source>
        <dbReference type="ARBA" id="ARBA00022842"/>
    </source>
</evidence>
<evidence type="ECO:0000256" key="13">
    <source>
        <dbReference type="PIRNR" id="PIRNR002811"/>
    </source>
</evidence>
<comment type="cofactor">
    <cofactor evidence="12 13 14">
        <name>Zn(2+)</name>
        <dbReference type="ChEBI" id="CHEBI:29105"/>
    </cofactor>
    <text evidence="12 13 14">Binds 1 zinc ion per monomer.</text>
</comment>
<keyword evidence="8 12" id="KW-0862">Zinc</keyword>
<dbReference type="GO" id="GO:0008270">
    <property type="term" value="F:zinc ion binding"/>
    <property type="evidence" value="ECO:0007669"/>
    <property type="project" value="UniProtKB-UniRule"/>
</dbReference>
<evidence type="ECO:0000256" key="14">
    <source>
        <dbReference type="PIRSR" id="PIRSR002811-1"/>
    </source>
</evidence>
<dbReference type="InterPro" id="IPR019475">
    <property type="entry name" value="DNA_primase_DnaB-bd"/>
</dbReference>
<keyword evidence="4 12" id="KW-0548">Nucleotidyltransferase</keyword>
<dbReference type="GO" id="GO:0003677">
    <property type="term" value="F:DNA binding"/>
    <property type="evidence" value="ECO:0007669"/>
    <property type="project" value="UniProtKB-KW"/>
</dbReference>
<dbReference type="InterPro" id="IPR013264">
    <property type="entry name" value="DNAG_N"/>
</dbReference>
<dbReference type="Gene3D" id="3.90.580.10">
    <property type="entry name" value="Zinc finger, CHC2-type domain"/>
    <property type="match status" value="1"/>
</dbReference>
<keyword evidence="1 12" id="KW-0240">DNA-directed RNA polymerase</keyword>
<gene>
    <name evidence="12 17" type="primary">dnaG</name>
    <name evidence="17" type="ORF">LKD31_00425</name>
</gene>
<dbReference type="InterPro" id="IPR030846">
    <property type="entry name" value="DnaG_bac"/>
</dbReference>
<dbReference type="PANTHER" id="PTHR30313:SF2">
    <property type="entry name" value="DNA PRIMASE"/>
    <property type="match status" value="1"/>
</dbReference>
<feature type="zinc finger region" description="CHC2-type" evidence="12 14">
    <location>
        <begin position="38"/>
        <end position="62"/>
    </location>
</feature>
<comment type="subunit">
    <text evidence="12">Monomer. Interacts with DnaB.</text>
</comment>
<dbReference type="GO" id="GO:1990077">
    <property type="term" value="C:primosome complex"/>
    <property type="evidence" value="ECO:0007669"/>
    <property type="project" value="UniProtKB-KW"/>
</dbReference>
<reference evidence="17" key="1">
    <citation type="submission" date="2021-10" db="EMBL/GenBank/DDBJ databases">
        <title>Anaerobic single-cell dispensing facilitates the cultivation of human gut bacteria.</title>
        <authorList>
            <person name="Afrizal A."/>
        </authorList>
    </citation>
    <scope>NUCLEOTIDE SEQUENCE</scope>
    <source>
        <strain evidence="17">CLA-AA-H250</strain>
    </source>
</reference>
<evidence type="ECO:0000256" key="2">
    <source>
        <dbReference type="ARBA" id="ARBA00022515"/>
    </source>
</evidence>
<dbReference type="NCBIfam" id="TIGR01391">
    <property type="entry name" value="dnaG"/>
    <property type="match status" value="1"/>
</dbReference>
<dbReference type="GO" id="GO:0003678">
    <property type="term" value="F:DNA helicase activity"/>
    <property type="evidence" value="ECO:0007669"/>
    <property type="project" value="InterPro"/>
</dbReference>
<dbReference type="InterPro" id="IPR036977">
    <property type="entry name" value="DNA_primase_Znf_CHC2"/>
</dbReference>
<dbReference type="InterPro" id="IPR050219">
    <property type="entry name" value="DnaG_primase"/>
</dbReference>
<comment type="domain">
    <text evidence="12">Contains an N-terminal zinc-binding domain, a central core domain that contains the primase activity, and a C-terminal DnaB-binding domain.</text>
</comment>
<dbReference type="SMART" id="SM00493">
    <property type="entry name" value="TOPRIM"/>
    <property type="match status" value="1"/>
</dbReference>
<dbReference type="InterPro" id="IPR006295">
    <property type="entry name" value="DNA_primase_DnaG"/>
</dbReference>
<keyword evidence="18" id="KW-1185">Reference proteome</keyword>
<dbReference type="Gene3D" id="3.90.980.10">
    <property type="entry name" value="DNA primase, catalytic core, N-terminal domain"/>
    <property type="match status" value="1"/>
</dbReference>
<dbReference type="FunFam" id="3.90.580.10:FF:000001">
    <property type="entry name" value="DNA primase"/>
    <property type="match status" value="1"/>
</dbReference>
<comment type="caution">
    <text evidence="17">The sequence shown here is derived from an EMBL/GenBank/DDBJ whole genome shotgun (WGS) entry which is preliminary data.</text>
</comment>
<dbReference type="PANTHER" id="PTHR30313">
    <property type="entry name" value="DNA PRIMASE"/>
    <property type="match status" value="1"/>
</dbReference>
<feature type="compositionally biased region" description="Basic and acidic residues" evidence="15">
    <location>
        <begin position="439"/>
        <end position="450"/>
    </location>
</feature>
<dbReference type="HAMAP" id="MF_00974">
    <property type="entry name" value="DNA_primase_DnaG"/>
    <property type="match status" value="1"/>
</dbReference>
<dbReference type="Proteomes" id="UP001199424">
    <property type="component" value="Unassembled WGS sequence"/>
</dbReference>
<dbReference type="Pfam" id="PF10410">
    <property type="entry name" value="DnaB_bind"/>
    <property type="match status" value="1"/>
</dbReference>
<evidence type="ECO:0000259" key="16">
    <source>
        <dbReference type="PROSITE" id="PS50880"/>
    </source>
</evidence>
<dbReference type="SUPFAM" id="SSF56731">
    <property type="entry name" value="DNA primase core"/>
    <property type="match status" value="1"/>
</dbReference>
<dbReference type="GO" id="GO:0003899">
    <property type="term" value="F:DNA-directed RNA polymerase activity"/>
    <property type="evidence" value="ECO:0007669"/>
    <property type="project" value="UniProtKB-UniRule"/>
</dbReference>
<dbReference type="GO" id="GO:0005524">
    <property type="term" value="F:ATP binding"/>
    <property type="evidence" value="ECO:0007669"/>
    <property type="project" value="InterPro"/>
</dbReference>
<organism evidence="17 18">
    <name type="scientific">Hominenteromicrobium mulieris</name>
    <dbReference type="NCBI Taxonomy" id="2885357"/>
    <lineage>
        <taxon>Bacteria</taxon>
        <taxon>Bacillati</taxon>
        <taxon>Bacillota</taxon>
        <taxon>Clostridia</taxon>
        <taxon>Eubacteriales</taxon>
        <taxon>Oscillospiraceae</taxon>
        <taxon>Hominenteromicrobium</taxon>
    </lineage>
</organism>
<dbReference type="Pfam" id="PF01807">
    <property type="entry name" value="Zn_ribbon_DnaG"/>
    <property type="match status" value="1"/>
</dbReference>
<keyword evidence="10 12" id="KW-0238">DNA-binding</keyword>
<dbReference type="PIRSF" id="PIRSF002811">
    <property type="entry name" value="DnaG"/>
    <property type="match status" value="1"/>
</dbReference>
<dbReference type="Pfam" id="PF13155">
    <property type="entry name" value="Toprim_2"/>
    <property type="match status" value="1"/>
</dbReference>
<dbReference type="SMART" id="SM00400">
    <property type="entry name" value="ZnF_CHCC"/>
    <property type="match status" value="1"/>
</dbReference>
<name>A0AAE3DH69_9FIRM</name>
<keyword evidence="9" id="KW-0460">Magnesium</keyword>
<dbReference type="EC" id="2.7.7.101" evidence="12"/>
<evidence type="ECO:0000313" key="18">
    <source>
        <dbReference type="Proteomes" id="UP001199424"/>
    </source>
</evidence>
<dbReference type="InterPro" id="IPR034151">
    <property type="entry name" value="TOPRIM_DnaG_bac"/>
</dbReference>
<evidence type="ECO:0000313" key="17">
    <source>
        <dbReference type="EMBL" id="MCC2135484.1"/>
    </source>
</evidence>
<evidence type="ECO:0000256" key="5">
    <source>
        <dbReference type="ARBA" id="ARBA00022705"/>
    </source>
</evidence>
<dbReference type="InterPro" id="IPR006171">
    <property type="entry name" value="TOPRIM_dom"/>
</dbReference>
<comment type="function">
    <text evidence="12 13">RNA polymerase that catalyzes the synthesis of short RNA molecules used as primers for DNA polymerase during DNA replication.</text>
</comment>
<dbReference type="InterPro" id="IPR016136">
    <property type="entry name" value="DNA_helicase_N/primase_C"/>
</dbReference>
<evidence type="ECO:0000256" key="4">
    <source>
        <dbReference type="ARBA" id="ARBA00022695"/>
    </source>
</evidence>
<dbReference type="GO" id="GO:0006269">
    <property type="term" value="P:DNA replication, synthesis of primer"/>
    <property type="evidence" value="ECO:0007669"/>
    <property type="project" value="UniProtKB-UniRule"/>
</dbReference>
<evidence type="ECO:0000256" key="11">
    <source>
        <dbReference type="ARBA" id="ARBA00023163"/>
    </source>
</evidence>
<dbReference type="Gene3D" id="3.40.1360.10">
    <property type="match status" value="1"/>
</dbReference>
<keyword evidence="7 12" id="KW-0863">Zinc-finger</keyword>
<keyword evidence="11 12" id="KW-0804">Transcription</keyword>
<dbReference type="InterPro" id="IPR036185">
    <property type="entry name" value="DNA_heli_DnaB-like_N_sf"/>
</dbReference>
<dbReference type="InterPro" id="IPR002694">
    <property type="entry name" value="Znf_CHC2"/>
</dbReference>
<dbReference type="RefSeq" id="WP_308448138.1">
    <property type="nucleotide sequence ID" value="NZ_JAJEQC010000001.1"/>
</dbReference>
<dbReference type="CDD" id="cd03364">
    <property type="entry name" value="TOPRIM_DnaG_primases"/>
    <property type="match status" value="1"/>
</dbReference>
<keyword evidence="6 12" id="KW-0479">Metal-binding</keyword>
<evidence type="ECO:0000256" key="6">
    <source>
        <dbReference type="ARBA" id="ARBA00022723"/>
    </source>
</evidence>
<dbReference type="SUPFAM" id="SSF48024">
    <property type="entry name" value="N-terminal domain of DnaB helicase"/>
    <property type="match status" value="1"/>
</dbReference>
<feature type="region of interest" description="Disordered" evidence="15">
    <location>
        <begin position="431"/>
        <end position="450"/>
    </location>
</feature>
<keyword evidence="2 12" id="KW-0639">Primosome</keyword>
<dbReference type="AlphaFoldDB" id="A0AAE3DH69"/>
<dbReference type="GO" id="GO:0005737">
    <property type="term" value="C:cytoplasm"/>
    <property type="evidence" value="ECO:0007669"/>
    <property type="project" value="TreeGrafter"/>
</dbReference>